<sequence>MERDPHSGPVPEQAWHADALARERGRVQIFNATRPDGLDGWTMDAQQYELMRAHILDMIDEHADADGTIALRDVIDAAQRRYATHPLFPGGRTRNYCTFTKVDLEARCEIDRIPRSSPQRIRRHVRRDTPTSCCR</sequence>
<dbReference type="Pfam" id="PF22278">
    <property type="entry name" value="DUF6958"/>
    <property type="match status" value="1"/>
</dbReference>
<dbReference type="EMBL" id="CP053565">
    <property type="protein sequence ID" value="QJY51162.1"/>
    <property type="molecule type" value="Genomic_DNA"/>
</dbReference>
<keyword evidence="2" id="KW-1185">Reference proteome</keyword>
<name>A0A6M6JXB1_9PSEU</name>
<reference evidence="1 2" key="1">
    <citation type="submission" date="2020-05" db="EMBL/GenBank/DDBJ databases">
        <authorList>
            <person name="Mo P."/>
        </authorList>
    </citation>
    <scope>NUCLEOTIDE SEQUENCE [LARGE SCALE GENOMIC DNA]</scope>
    <source>
        <strain evidence="1 2">Gen01</strain>
        <plasmid evidence="1 2">unnamed1</plasmid>
    </source>
</reference>
<evidence type="ECO:0000313" key="1">
    <source>
        <dbReference type="EMBL" id="QJY51162.1"/>
    </source>
</evidence>
<geneLocation type="plasmid" evidence="1 2">
    <name>unnamed1</name>
</geneLocation>
<gene>
    <name evidence="1" type="ORF">HOP40_34850</name>
</gene>
<proteinExistence type="predicted"/>
<protein>
    <submittedName>
        <fullName evidence="1">Uncharacterized protein</fullName>
    </submittedName>
</protein>
<dbReference type="InterPro" id="IPR054233">
    <property type="entry name" value="DUF6958"/>
</dbReference>
<dbReference type="KEGG" id="pbro:HOP40_34850"/>
<dbReference type="AlphaFoldDB" id="A0A6M6JXB1"/>
<dbReference type="RefSeq" id="WP_172169954.1">
    <property type="nucleotide sequence ID" value="NZ_CP053565.1"/>
</dbReference>
<dbReference type="Proteomes" id="UP000505377">
    <property type="component" value="Plasmid unnamed1"/>
</dbReference>
<accession>A0A6M6JXB1</accession>
<organism evidence="1 2">
    <name type="scientific">Pseudonocardia broussonetiae</name>
    <dbReference type="NCBI Taxonomy" id="2736640"/>
    <lineage>
        <taxon>Bacteria</taxon>
        <taxon>Bacillati</taxon>
        <taxon>Actinomycetota</taxon>
        <taxon>Actinomycetes</taxon>
        <taxon>Pseudonocardiales</taxon>
        <taxon>Pseudonocardiaceae</taxon>
        <taxon>Pseudonocardia</taxon>
    </lineage>
</organism>
<keyword evidence="1" id="KW-0614">Plasmid</keyword>
<evidence type="ECO:0000313" key="2">
    <source>
        <dbReference type="Proteomes" id="UP000505377"/>
    </source>
</evidence>